<evidence type="ECO:0000313" key="2">
    <source>
        <dbReference type="EMBL" id="TNJ30297.1"/>
    </source>
</evidence>
<feature type="region of interest" description="Disordered" evidence="1">
    <location>
        <begin position="72"/>
        <end position="122"/>
    </location>
</feature>
<dbReference type="Gene3D" id="1.25.40.10">
    <property type="entry name" value="Tetratricopeptide repeat domain"/>
    <property type="match status" value="1"/>
</dbReference>
<comment type="caution">
    <text evidence="2">The sequence shown here is derived from an EMBL/GenBank/DDBJ whole genome shotgun (WGS) entry which is preliminary data.</text>
</comment>
<dbReference type="Proteomes" id="UP000315496">
    <property type="component" value="Chromosome 1"/>
</dbReference>
<reference evidence="2 3" key="1">
    <citation type="submission" date="2019-05" db="EMBL/GenBank/DDBJ databases">
        <title>The compact genome of Giardia muris reveals important steps in the evolution of intestinal protozoan parasites.</title>
        <authorList>
            <person name="Xu F."/>
            <person name="Jimenez-Gonzalez A."/>
            <person name="Einarsson E."/>
            <person name="Astvaldsson A."/>
            <person name="Peirasmaki D."/>
            <person name="Eckmann L."/>
            <person name="Andersson J.O."/>
            <person name="Svard S.G."/>
            <person name="Jerlstrom-Hultqvist J."/>
        </authorList>
    </citation>
    <scope>NUCLEOTIDE SEQUENCE [LARGE SCALE GENOMIC DNA]</scope>
    <source>
        <strain evidence="2 3">Roberts-Thomson</strain>
    </source>
</reference>
<keyword evidence="3" id="KW-1185">Reference proteome</keyword>
<accession>A0A4Z1TAP6</accession>
<feature type="compositionally biased region" description="Low complexity" evidence="1">
    <location>
        <begin position="76"/>
        <end position="90"/>
    </location>
</feature>
<sequence length="377" mass="42782">MIGWKEVQEAYDYAIRAGAHGEYIHAIKYLDRCIETLTKLYKTETHYKMAIFYCKLGRALLRASMNPIPDEDLDDLSSMNKSSNSHTSTKSTDDDDDDDGDYKAGEDSDDTDECSTTSSDELDPRIRAKLHGDATKLREPYDIVMSYFNKAVICINNAPPFRRTSRSVLVVEAEVYQSMGEASVDFQKPGVEEYITKALSLAITLYGPETSEVCACRYFLGYSYFQAGDFDKAIHELSFCQKTLARLEAEYRGYIRSLIKIEYEHKFHYQARRRLMKLRAEKASYRKLLLLTKAQAQRVQGLYRICTLKAENFDPTIGALVDTRGLRCSQSLLGEISATTKSRAKGESESDGDEYLSWPARSLAPDFLSLAKTETRP</sequence>
<protein>
    <recommendedName>
        <fullName evidence="4">Tetratricopeptide repeat-containing protein</fullName>
    </recommendedName>
</protein>
<dbReference type="AlphaFoldDB" id="A0A4Z1TAP6"/>
<dbReference type="SUPFAM" id="SSF48452">
    <property type="entry name" value="TPR-like"/>
    <property type="match status" value="1"/>
</dbReference>
<dbReference type="OrthoDB" id="10258133at2759"/>
<evidence type="ECO:0000256" key="1">
    <source>
        <dbReference type="SAM" id="MobiDB-lite"/>
    </source>
</evidence>
<organism evidence="2 3">
    <name type="scientific">Giardia muris</name>
    <dbReference type="NCBI Taxonomy" id="5742"/>
    <lineage>
        <taxon>Eukaryota</taxon>
        <taxon>Metamonada</taxon>
        <taxon>Diplomonadida</taxon>
        <taxon>Hexamitidae</taxon>
        <taxon>Giardiinae</taxon>
        <taxon>Giardia</taxon>
    </lineage>
</organism>
<gene>
    <name evidence="2" type="ORF">GMRT_13006</name>
</gene>
<dbReference type="EMBL" id="VDLU01000001">
    <property type="protein sequence ID" value="TNJ30297.1"/>
    <property type="molecule type" value="Genomic_DNA"/>
</dbReference>
<evidence type="ECO:0000313" key="3">
    <source>
        <dbReference type="Proteomes" id="UP000315496"/>
    </source>
</evidence>
<evidence type="ECO:0008006" key="4">
    <source>
        <dbReference type="Google" id="ProtNLM"/>
    </source>
</evidence>
<dbReference type="InterPro" id="IPR011990">
    <property type="entry name" value="TPR-like_helical_dom_sf"/>
</dbReference>
<name>A0A4Z1TAP6_GIAMU</name>
<proteinExistence type="predicted"/>
<dbReference type="VEuPathDB" id="GiardiaDB:GMRT_13006"/>